<protein>
    <submittedName>
        <fullName evidence="2">Hypp3491 protein</fullName>
    </submittedName>
</protein>
<evidence type="ECO:0000313" key="3">
    <source>
        <dbReference type="Proteomes" id="UP000838412"/>
    </source>
</evidence>
<dbReference type="AlphaFoldDB" id="A0A8K0A2N4"/>
<dbReference type="Proteomes" id="UP000838412">
    <property type="component" value="Chromosome 6"/>
</dbReference>
<sequence length="161" mass="17695">MFDAAYYEWGMVRETHASVLYAMENGTLSWSDGKEEIDNTRVRCYRTPTGPATQGGGSRLSAAPRGPPRTFRDNSNANRVRYCEAYQHGSCPGASEHADPRWGRVKHVCCMCLLVRRVEVEHPKIECSHRRSFRAAPGDHSGGAAGFSSQPGATGTGGERY</sequence>
<evidence type="ECO:0000256" key="1">
    <source>
        <dbReference type="SAM" id="MobiDB-lite"/>
    </source>
</evidence>
<organism evidence="2 3">
    <name type="scientific">Branchiostoma lanceolatum</name>
    <name type="common">Common lancelet</name>
    <name type="synonym">Amphioxus lanceolatum</name>
    <dbReference type="NCBI Taxonomy" id="7740"/>
    <lineage>
        <taxon>Eukaryota</taxon>
        <taxon>Metazoa</taxon>
        <taxon>Chordata</taxon>
        <taxon>Cephalochordata</taxon>
        <taxon>Leptocardii</taxon>
        <taxon>Amphioxiformes</taxon>
        <taxon>Branchiostomatidae</taxon>
        <taxon>Branchiostoma</taxon>
    </lineage>
</organism>
<feature type="region of interest" description="Disordered" evidence="1">
    <location>
        <begin position="48"/>
        <end position="74"/>
    </location>
</feature>
<name>A0A8K0A2N4_BRALA</name>
<feature type="region of interest" description="Disordered" evidence="1">
    <location>
        <begin position="131"/>
        <end position="161"/>
    </location>
</feature>
<evidence type="ECO:0000313" key="2">
    <source>
        <dbReference type="EMBL" id="CAH1266668.1"/>
    </source>
</evidence>
<keyword evidence="3" id="KW-1185">Reference proteome</keyword>
<gene>
    <name evidence="2" type="primary">Hypp3491</name>
    <name evidence="2" type="ORF">BLAG_LOCUS20218</name>
</gene>
<dbReference type="OrthoDB" id="10130959at2759"/>
<proteinExistence type="predicted"/>
<dbReference type="EMBL" id="OV696691">
    <property type="protein sequence ID" value="CAH1266668.1"/>
    <property type="molecule type" value="Genomic_DNA"/>
</dbReference>
<reference evidence="2" key="1">
    <citation type="submission" date="2022-01" db="EMBL/GenBank/DDBJ databases">
        <authorList>
            <person name="Braso-Vives M."/>
        </authorList>
    </citation>
    <scope>NUCLEOTIDE SEQUENCE</scope>
</reference>
<accession>A0A8K0A2N4</accession>